<sequence>MGAKITVVSSSKKVSGNNCKIGGYYRRESEPNKVYICSRDTTRDRHSSVNQVVGRHLVHEGRMLVSLAHGNRMTANMDVVDFIEVDVVITATDRLE</sequence>
<dbReference type="RefSeq" id="YP_007518468.1">
    <property type="nucleotide sequence ID" value="NC_018850.2"/>
</dbReference>
<dbReference type="EMBL" id="JX863101">
    <property type="protein sequence ID" value="AGH62710.1"/>
    <property type="molecule type" value="Genomic_DNA"/>
</dbReference>
<dbReference type="Proteomes" id="UP000007008">
    <property type="component" value="Segment"/>
</dbReference>
<accession>M4T665</accession>
<evidence type="ECO:0000313" key="2">
    <source>
        <dbReference type="Proteomes" id="UP000007008"/>
    </source>
</evidence>
<keyword evidence="2" id="KW-1185">Reference proteome</keyword>
<evidence type="ECO:0000313" key="1">
    <source>
        <dbReference type="EMBL" id="AGH62710.1"/>
    </source>
</evidence>
<dbReference type="GeneID" id="13828895"/>
<protein>
    <submittedName>
        <fullName evidence="1">Uncharacterized protein</fullName>
    </submittedName>
</protein>
<name>M4T665_9CAUD</name>
<dbReference type="KEGG" id="vg:13828895"/>
<proteinExistence type="predicted"/>
<dbReference type="OrthoDB" id="38864at10239"/>
<organism evidence="1 2">
    <name type="scientific">Pseudomonas phage UFV-P2</name>
    <dbReference type="NCBI Taxonomy" id="1235661"/>
    <lineage>
        <taxon>Viruses</taxon>
        <taxon>Duplodnaviria</taxon>
        <taxon>Heunggongvirae</taxon>
        <taxon>Uroviricota</taxon>
        <taxon>Caudoviricetes</taxon>
        <taxon>Vicosavirus</taxon>
        <taxon>Vicosavirus UFVP2</taxon>
    </lineage>
</organism>
<reference evidence="1 2" key="1">
    <citation type="journal article" date="2013" name="Genome Announc.">
        <title>Complete Genome Sequence of the Pseudomonas fluorescens Bacteriophage UFV-P2.</title>
        <authorList>
            <person name="Eller M.R."/>
            <person name="Salgado R.L."/>
            <person name="Vidigal P.M."/>
            <person name="Alves M.P."/>
            <person name="Dias R.S."/>
            <person name="de Oliveira L.L."/>
            <person name="da Silva C.C."/>
            <person name="de Carvalho A.F."/>
            <person name="De Paula S.O."/>
        </authorList>
    </citation>
    <scope>NUCLEOTIDE SEQUENCE [LARGE SCALE GENOMIC DNA]</scope>
</reference>